<dbReference type="PANTHER" id="PTHR44858">
    <property type="entry name" value="TETRATRICOPEPTIDE REPEAT PROTEIN 6"/>
    <property type="match status" value="1"/>
</dbReference>
<reference evidence="5 6" key="1">
    <citation type="journal article" date="2019" name="ISME J.">
        <title>Insights into ecological role of a new deltaproteobacterial order Candidatus Acidulodesulfobacterales by metagenomics and metatranscriptomics.</title>
        <authorList>
            <person name="Tan S."/>
            <person name="Liu J."/>
            <person name="Fang Y."/>
            <person name="Hedlund B.P."/>
            <person name="Lian Z.H."/>
            <person name="Huang L.Y."/>
            <person name="Li J.T."/>
            <person name="Huang L.N."/>
            <person name="Li W.J."/>
            <person name="Jiang H.C."/>
            <person name="Dong H.L."/>
            <person name="Shu W.S."/>
        </authorList>
    </citation>
    <scope>NUCLEOTIDE SEQUENCE [LARGE SCALE GENOMIC DNA]</scope>
    <source>
        <strain evidence="5">AP1</strain>
    </source>
</reference>
<dbReference type="Pfam" id="PF13414">
    <property type="entry name" value="TPR_11"/>
    <property type="match status" value="1"/>
</dbReference>
<dbReference type="InterPro" id="IPR011990">
    <property type="entry name" value="TPR-like_helical_dom_sf"/>
</dbReference>
<dbReference type="InterPro" id="IPR050498">
    <property type="entry name" value="Ycf3"/>
</dbReference>
<dbReference type="AlphaFoldDB" id="A0A519BJW9"/>
<feature type="repeat" description="TPR" evidence="3">
    <location>
        <begin position="210"/>
        <end position="243"/>
    </location>
</feature>
<keyword evidence="2 3" id="KW-0802">TPR repeat</keyword>
<dbReference type="GO" id="GO:0009279">
    <property type="term" value="C:cell outer membrane"/>
    <property type="evidence" value="ECO:0007669"/>
    <property type="project" value="TreeGrafter"/>
</dbReference>
<dbReference type="Pfam" id="PF13181">
    <property type="entry name" value="TPR_8"/>
    <property type="match status" value="2"/>
</dbReference>
<dbReference type="SMART" id="SM00028">
    <property type="entry name" value="TPR"/>
    <property type="match status" value="5"/>
</dbReference>
<dbReference type="PANTHER" id="PTHR44858:SF1">
    <property type="entry name" value="UDP-N-ACETYLGLUCOSAMINE--PEPTIDE N-ACETYLGLUCOSAMINYLTRANSFERASE SPINDLY-RELATED"/>
    <property type="match status" value="1"/>
</dbReference>
<keyword evidence="4" id="KW-0472">Membrane</keyword>
<dbReference type="SUPFAM" id="SSF48452">
    <property type="entry name" value="TPR-like"/>
    <property type="match status" value="2"/>
</dbReference>
<accession>A0A519BJW9</accession>
<keyword evidence="4" id="KW-1133">Transmembrane helix</keyword>
<evidence type="ECO:0000256" key="2">
    <source>
        <dbReference type="ARBA" id="ARBA00022803"/>
    </source>
</evidence>
<dbReference type="GO" id="GO:0046813">
    <property type="term" value="P:receptor-mediated virion attachment to host cell"/>
    <property type="evidence" value="ECO:0007669"/>
    <property type="project" value="TreeGrafter"/>
</dbReference>
<dbReference type="PROSITE" id="PS50293">
    <property type="entry name" value="TPR_REGION"/>
    <property type="match status" value="1"/>
</dbReference>
<sequence>MPKSQKKPANSKIYNFLDHFKPIRLKYILKICLIYFIFIDFFINFAPFIIILIFSFVNYNILFAYAGTNNNSLNNNIYGDLNNYNYNRKYSSNCNYHYNNIVKTSDEIKKNAKIKENNLTVTLVKTKRTLPIKNTKKDDKLNSKTLLKKAKTELYNKPNNAISDLHLVLKRDPKNYEAYNYLGLAYNNINKSKKAIIEIKKAIKINPKNSVSYSNLASVYYKNHKYKDAFKYFSKASESNPKNFVYYNDMGFVDNKIGKYHTAIAYLNKAIRINPFYLTAYTNMASICRKLGENKRAAINLNKAGIIYFRSGNYPGAINEFKTSIRLNSHYAPAYENLGNSYIRFGKTAKASSSYDEAGNMFFRTEHYNKAINFYKLALKYEPNNTSIYHQLSTAYIKIGNMQMGAYYLRKMIKVGGLGAIMGGGL</sequence>
<evidence type="ECO:0000313" key="6">
    <source>
        <dbReference type="Proteomes" id="UP000319296"/>
    </source>
</evidence>
<proteinExistence type="predicted"/>
<feature type="repeat" description="TPR" evidence="3">
    <location>
        <begin position="352"/>
        <end position="385"/>
    </location>
</feature>
<evidence type="ECO:0000313" key="5">
    <source>
        <dbReference type="EMBL" id="RZD17563.1"/>
    </source>
</evidence>
<evidence type="ECO:0000256" key="3">
    <source>
        <dbReference type="PROSITE-ProRule" id="PRU00339"/>
    </source>
</evidence>
<comment type="caution">
    <text evidence="5">The sequence shown here is derived from an EMBL/GenBank/DDBJ whole genome shotgun (WGS) entry which is preliminary data.</text>
</comment>
<feature type="repeat" description="TPR" evidence="3">
    <location>
        <begin position="298"/>
        <end position="331"/>
    </location>
</feature>
<name>A0A519BJW9_9DELT</name>
<keyword evidence="4" id="KW-0812">Transmembrane</keyword>
<dbReference type="Pfam" id="PF13431">
    <property type="entry name" value="TPR_17"/>
    <property type="match status" value="2"/>
</dbReference>
<protein>
    <submittedName>
        <fullName evidence="5">Tetratricopeptide repeat protein</fullName>
    </submittedName>
</protein>
<feature type="repeat" description="TPR" evidence="3">
    <location>
        <begin position="176"/>
        <end position="209"/>
    </location>
</feature>
<keyword evidence="1" id="KW-0677">Repeat</keyword>
<dbReference type="Gene3D" id="1.25.40.10">
    <property type="entry name" value="Tetratricopeptide repeat domain"/>
    <property type="match status" value="3"/>
</dbReference>
<organism evidence="5 6">
    <name type="scientific">Candidatus Acididesulfobacter diazotrophicus</name>
    <dbReference type="NCBI Taxonomy" id="2597226"/>
    <lineage>
        <taxon>Bacteria</taxon>
        <taxon>Deltaproteobacteria</taxon>
        <taxon>Candidatus Acidulodesulfobacterales</taxon>
        <taxon>Candidatus Acididesulfobacter</taxon>
    </lineage>
</organism>
<dbReference type="Proteomes" id="UP000319296">
    <property type="component" value="Unassembled WGS sequence"/>
</dbReference>
<dbReference type="InterPro" id="IPR019734">
    <property type="entry name" value="TPR_rpt"/>
</dbReference>
<feature type="repeat" description="TPR" evidence="3">
    <location>
        <begin position="244"/>
        <end position="277"/>
    </location>
</feature>
<evidence type="ECO:0000256" key="1">
    <source>
        <dbReference type="ARBA" id="ARBA00022737"/>
    </source>
</evidence>
<feature type="transmembrane region" description="Helical" evidence="4">
    <location>
        <begin position="31"/>
        <end position="57"/>
    </location>
</feature>
<dbReference type="PROSITE" id="PS50005">
    <property type="entry name" value="TPR"/>
    <property type="match status" value="5"/>
</dbReference>
<gene>
    <name evidence="5" type="ORF">EVG15_10505</name>
</gene>
<dbReference type="EMBL" id="SGBB01000032">
    <property type="protein sequence ID" value="RZD17563.1"/>
    <property type="molecule type" value="Genomic_DNA"/>
</dbReference>
<evidence type="ECO:0000256" key="4">
    <source>
        <dbReference type="SAM" id="Phobius"/>
    </source>
</evidence>